<keyword evidence="11" id="KW-1185">Reference proteome</keyword>
<feature type="transmembrane region" description="Helical" evidence="9">
    <location>
        <begin position="426"/>
        <end position="450"/>
    </location>
</feature>
<evidence type="ECO:0000313" key="10">
    <source>
        <dbReference type="EMBL" id="AWT27490.1"/>
    </source>
</evidence>
<dbReference type="Gene3D" id="3.30.200.20">
    <property type="entry name" value="Phosphorylase Kinase, domain 1"/>
    <property type="match status" value="1"/>
</dbReference>
<keyword evidence="6 9" id="KW-1133">Transmembrane helix</keyword>
<dbReference type="PANTHER" id="PTHR47019">
    <property type="entry name" value="LIPID II FLIPPASE MURJ"/>
    <property type="match status" value="1"/>
</dbReference>
<dbReference type="PANTHER" id="PTHR47019:SF1">
    <property type="entry name" value="LIPID II FLIPPASE MURJ"/>
    <property type="match status" value="1"/>
</dbReference>
<feature type="transmembrane region" description="Helical" evidence="9">
    <location>
        <begin position="300"/>
        <end position="322"/>
    </location>
</feature>
<feature type="region of interest" description="Disordered" evidence="8">
    <location>
        <begin position="1121"/>
        <end position="1147"/>
    </location>
</feature>
<dbReference type="Pfam" id="PF03023">
    <property type="entry name" value="MurJ"/>
    <property type="match status" value="1"/>
</dbReference>
<feature type="transmembrane region" description="Helical" evidence="9">
    <location>
        <begin position="598"/>
        <end position="618"/>
    </location>
</feature>
<dbReference type="NCBIfam" id="TIGR01695">
    <property type="entry name" value="murJ_mviN"/>
    <property type="match status" value="1"/>
</dbReference>
<dbReference type="CDD" id="cd13973">
    <property type="entry name" value="PK_MviN-like"/>
    <property type="match status" value="1"/>
</dbReference>
<feature type="transmembrane region" description="Helical" evidence="9">
    <location>
        <begin position="462"/>
        <end position="482"/>
    </location>
</feature>
<feature type="transmembrane region" description="Helical" evidence="9">
    <location>
        <begin position="262"/>
        <end position="280"/>
    </location>
</feature>
<dbReference type="Gene3D" id="1.10.510.10">
    <property type="entry name" value="Transferase(Phosphotransferase) domain 1"/>
    <property type="match status" value="1"/>
</dbReference>
<reference evidence="11" key="1">
    <citation type="submission" date="2017-11" db="EMBL/GenBank/DDBJ databases">
        <title>Otitis media/interna in a cat caused by the recently described species Corynebacterium provencense.</title>
        <authorList>
            <person name="Kittl S."/>
            <person name="Brodard I."/>
            <person name="Rychener L."/>
            <person name="Jores J."/>
            <person name="Roosje P."/>
            <person name="Gobeli Brawand S."/>
        </authorList>
    </citation>
    <scope>NUCLEOTIDE SEQUENCE [LARGE SCALE GENOMIC DNA]</scope>
    <source>
        <strain evidence="11">17KM38</strain>
    </source>
</reference>
<evidence type="ECO:0000256" key="1">
    <source>
        <dbReference type="ARBA" id="ARBA00004651"/>
    </source>
</evidence>
<feature type="transmembrane region" description="Helical" evidence="9">
    <location>
        <begin position="153"/>
        <end position="172"/>
    </location>
</feature>
<evidence type="ECO:0000256" key="7">
    <source>
        <dbReference type="ARBA" id="ARBA00023136"/>
    </source>
</evidence>
<dbReference type="GO" id="GO:0009252">
    <property type="term" value="P:peptidoglycan biosynthetic process"/>
    <property type="evidence" value="ECO:0007669"/>
    <property type="project" value="UniProtKB-KW"/>
</dbReference>
<keyword evidence="3 9" id="KW-0812">Transmembrane</keyword>
<dbReference type="AlphaFoldDB" id="A0A2Z3YX00"/>
<evidence type="ECO:0000256" key="6">
    <source>
        <dbReference type="ARBA" id="ARBA00022989"/>
    </source>
</evidence>
<feature type="transmembrane region" description="Helical" evidence="9">
    <location>
        <begin position="494"/>
        <end position="514"/>
    </location>
</feature>
<comment type="subcellular location">
    <subcellularLocation>
        <location evidence="1">Cell membrane</location>
        <topology evidence="1">Multi-pass membrane protein</topology>
    </subcellularLocation>
</comment>
<keyword evidence="5" id="KW-0573">Peptidoglycan synthesis</keyword>
<organism evidence="10 11">
    <name type="scientific">Corynebacterium provencense</name>
    <dbReference type="NCBI Taxonomy" id="1737425"/>
    <lineage>
        <taxon>Bacteria</taxon>
        <taxon>Bacillati</taxon>
        <taxon>Actinomycetota</taxon>
        <taxon>Actinomycetes</taxon>
        <taxon>Mycobacteriales</taxon>
        <taxon>Corynebacteriaceae</taxon>
        <taxon>Corynebacterium</taxon>
    </lineage>
</organism>
<feature type="transmembrane region" description="Helical" evidence="9">
    <location>
        <begin position="526"/>
        <end position="547"/>
    </location>
</feature>
<dbReference type="GO" id="GO:0008360">
    <property type="term" value="P:regulation of cell shape"/>
    <property type="evidence" value="ECO:0007669"/>
    <property type="project" value="UniProtKB-KW"/>
</dbReference>
<keyword evidence="4" id="KW-0133">Cell shape</keyword>
<evidence type="ECO:0000256" key="9">
    <source>
        <dbReference type="SAM" id="Phobius"/>
    </source>
</evidence>
<feature type="compositionally biased region" description="Polar residues" evidence="8">
    <location>
        <begin position="1121"/>
        <end position="1133"/>
    </location>
</feature>
<dbReference type="GO" id="GO:0034204">
    <property type="term" value="P:lipid translocation"/>
    <property type="evidence" value="ECO:0007669"/>
    <property type="project" value="TreeGrafter"/>
</dbReference>
<keyword evidence="2" id="KW-1003">Cell membrane</keyword>
<feature type="transmembrane region" description="Helical" evidence="9">
    <location>
        <begin position="229"/>
        <end position="250"/>
    </location>
</feature>
<feature type="transmembrane region" description="Helical" evidence="9">
    <location>
        <begin position="184"/>
        <end position="209"/>
    </location>
</feature>
<dbReference type="CDD" id="cd13123">
    <property type="entry name" value="MATE_MurJ_like"/>
    <property type="match status" value="1"/>
</dbReference>
<evidence type="ECO:0000256" key="8">
    <source>
        <dbReference type="SAM" id="MobiDB-lite"/>
    </source>
</evidence>
<dbReference type="STRING" id="1737425.GCA_900049755_01768"/>
<dbReference type="GO" id="GO:0015648">
    <property type="term" value="F:lipid-linked peptidoglycan transporter activity"/>
    <property type="evidence" value="ECO:0007669"/>
    <property type="project" value="TreeGrafter"/>
</dbReference>
<feature type="transmembrane region" description="Helical" evidence="9">
    <location>
        <begin position="126"/>
        <end position="147"/>
    </location>
</feature>
<dbReference type="InterPro" id="IPR004268">
    <property type="entry name" value="MurJ"/>
</dbReference>
<dbReference type="Proteomes" id="UP000247696">
    <property type="component" value="Chromosome"/>
</dbReference>
<gene>
    <name evidence="10" type="primary">mviN</name>
    <name evidence="10" type="ORF">Csp1_27470</name>
</gene>
<evidence type="ECO:0000256" key="4">
    <source>
        <dbReference type="ARBA" id="ARBA00022960"/>
    </source>
</evidence>
<accession>A0A2Z3YX00</accession>
<proteinExistence type="predicted"/>
<dbReference type="GO" id="GO:0005886">
    <property type="term" value="C:plasma membrane"/>
    <property type="evidence" value="ECO:0007669"/>
    <property type="project" value="UniProtKB-SubCell"/>
</dbReference>
<evidence type="ECO:0000256" key="2">
    <source>
        <dbReference type="ARBA" id="ARBA00022475"/>
    </source>
</evidence>
<sequence>MMVHVTDSYEDPDQQPGHPGHRAGQPGPRGQRHRFVASGSPSVTPAPKPSPARHPRAAAPDGDDLSHLDRFPASGAGATMTVENPDVPAGADSGTVTTDGTPSDAEVVQNTGSMAFATLLSRITGFLRTVLIGSALGVEVGSAFNTANTLPNLITELVLGAVLSSLVIPLLVRAEKEDPDRGAAFIRRLFTLTFTLMMAVTVLAVFAAPLLTRMSLDADGKVNVGMSTAFAYLVLPQIVFYALFSVMMAVLNTKGYFRPGAWAPVVNNLVTIAILGLYWLLPEDSKLSPTDSVTLTDPHIMLLGLGTTAGVVVQALIMVPFLRKAGIDLRPLWGLDSRLKQFGGMAVAIVVYVLISQTGYVLNNRIASSADGGAPTIYTQAWQLLQMPYGIIGVTLLTAFMPRLSRNAADGDDKAVVKDLSTATRLTMLAMVPVIVYMTAFGTVIGPALFAYGDYSKDAANVLGWTISFSAFTLIPYAMVLLHLRVFYAREEVWTPTFIIAGITVTKLVLAYLAPHVASEPRLVVVLLGAANGMGFVTGAIIGHRLLKRSLGHLGMRSVLKTGLWAFAASAVGALVAWRVDVLLTTFVVGADTSVGFIVRLLVTGVIFLAVVIGLLSFSRLPEVVTVGAALSRLPVVGRLFRRAAVAEEEQGDGAATVAPPGTKITALSFGDSGAGMMPTGMVGALPPLSAGRVRGPRLVPGAPILQGRYRLLADHGGSPTARLWQARDNSDGDLVALTVIDALRSGRSTREIIDATAKLAEATATSPAVALVREICDARTLVVVVADWTEGTPLTRVAESGPDPYAAAWAMVGLADAAGSGCSLGIDHRNRIRISTDGRAVLAFPGVIPQGPAGAAGSSAGESAGSSAGSSAGAGSVADLHSIGVSLSLLLSGVPGTVPDNLTRIADDARAGRFSDGHELARVLREATHPDNDQSTGPHLRTTADVAPEVTDRAGFGAAPENRGRLTVIGVATVAGVVAVVAVIAVALAVLGGGRKDSPLTTDSILGGDGLGTIGVSRPTGVGEWAPEDGRGTPDNPEDAPLTIDGDPSSTWSSAQYQAQFGPTSSSVKDGIGLLLTLPEPVAVTQVELTGVRPGMTVELRTGDGDVTSLDQTTLLATATSEGNSLTLSPETTVPEDGKQGVSRDLPKPADRVLVWITGLPMPDAATVGEITVHGAPVVKGDRTGSAVAPAPTE</sequence>
<evidence type="ECO:0000256" key="3">
    <source>
        <dbReference type="ARBA" id="ARBA00022692"/>
    </source>
</evidence>
<feature type="transmembrane region" description="Helical" evidence="9">
    <location>
        <begin position="342"/>
        <end position="362"/>
    </location>
</feature>
<feature type="transmembrane region" description="Helical" evidence="9">
    <location>
        <begin position="559"/>
        <end position="578"/>
    </location>
</feature>
<dbReference type="EMBL" id="CP024988">
    <property type="protein sequence ID" value="AWT27490.1"/>
    <property type="molecule type" value="Genomic_DNA"/>
</dbReference>
<dbReference type="PRINTS" id="PR01806">
    <property type="entry name" value="VIRFACTRMVIN"/>
</dbReference>
<feature type="transmembrane region" description="Helical" evidence="9">
    <location>
        <begin position="382"/>
        <end position="405"/>
    </location>
</feature>
<dbReference type="KEGG" id="cpre:Csp1_27470"/>
<feature type="region of interest" description="Disordered" evidence="8">
    <location>
        <begin position="1"/>
        <end position="102"/>
    </location>
</feature>
<feature type="region of interest" description="Disordered" evidence="8">
    <location>
        <begin position="999"/>
        <end position="1056"/>
    </location>
</feature>
<feature type="region of interest" description="Disordered" evidence="8">
    <location>
        <begin position="853"/>
        <end position="873"/>
    </location>
</feature>
<evidence type="ECO:0000313" key="11">
    <source>
        <dbReference type="Proteomes" id="UP000247696"/>
    </source>
</evidence>
<protein>
    <submittedName>
        <fullName evidence="10">Putative peptidoglycan biosynthesis protein MviN</fullName>
    </submittedName>
</protein>
<name>A0A2Z3YX00_9CORY</name>
<evidence type="ECO:0000256" key="5">
    <source>
        <dbReference type="ARBA" id="ARBA00022984"/>
    </source>
</evidence>
<keyword evidence="7 9" id="KW-0472">Membrane</keyword>
<feature type="transmembrane region" description="Helical" evidence="9">
    <location>
        <begin position="967"/>
        <end position="992"/>
    </location>
</feature>
<dbReference type="InterPro" id="IPR051050">
    <property type="entry name" value="Lipid_II_flippase_MurJ/MviN"/>
</dbReference>